<gene>
    <name evidence="1" type="ORF">ZHD862_LOCUS31772</name>
</gene>
<dbReference type="EMBL" id="CAJNOT010003267">
    <property type="protein sequence ID" value="CAF1374355.1"/>
    <property type="molecule type" value="Genomic_DNA"/>
</dbReference>
<comment type="caution">
    <text evidence="1">The sequence shown here is derived from an EMBL/GenBank/DDBJ whole genome shotgun (WGS) entry which is preliminary data.</text>
</comment>
<sequence>MAKVIVVDHDNLLKMEKMFRIKKYRPFPDTFRPTYPIAVSSTSYQSSGYPSVFYNHSSYSEGVLTKEARLGGKGGTNCTDDQEIFVISLSTQINEIFRPHSRLRLRIDTYSTNSSGVMSIDSNINSCTTGTPCQFSMESSPPNPLQCSIGK</sequence>
<organism evidence="1 2">
    <name type="scientific">Rotaria sordida</name>
    <dbReference type="NCBI Taxonomy" id="392033"/>
    <lineage>
        <taxon>Eukaryota</taxon>
        <taxon>Metazoa</taxon>
        <taxon>Spiralia</taxon>
        <taxon>Gnathifera</taxon>
        <taxon>Rotifera</taxon>
        <taxon>Eurotatoria</taxon>
        <taxon>Bdelloidea</taxon>
        <taxon>Philodinida</taxon>
        <taxon>Philodinidae</taxon>
        <taxon>Rotaria</taxon>
    </lineage>
</organism>
<reference evidence="1" key="1">
    <citation type="submission" date="2021-02" db="EMBL/GenBank/DDBJ databases">
        <authorList>
            <person name="Nowell W R."/>
        </authorList>
    </citation>
    <scope>NUCLEOTIDE SEQUENCE</scope>
</reference>
<evidence type="ECO:0000313" key="2">
    <source>
        <dbReference type="Proteomes" id="UP000663864"/>
    </source>
</evidence>
<proteinExistence type="predicted"/>
<dbReference type="AlphaFoldDB" id="A0A815JB33"/>
<dbReference type="Proteomes" id="UP000663864">
    <property type="component" value="Unassembled WGS sequence"/>
</dbReference>
<name>A0A815JB33_9BILA</name>
<accession>A0A815JB33</accession>
<evidence type="ECO:0000313" key="1">
    <source>
        <dbReference type="EMBL" id="CAF1374355.1"/>
    </source>
</evidence>
<protein>
    <submittedName>
        <fullName evidence="1">Uncharacterized protein</fullName>
    </submittedName>
</protein>